<keyword evidence="3 4" id="KW-0786">Thiamine pyrophosphate</keyword>
<dbReference type="Gene3D" id="3.40.50.970">
    <property type="match status" value="1"/>
</dbReference>
<evidence type="ECO:0000313" key="7">
    <source>
        <dbReference type="Proteomes" id="UP000199008"/>
    </source>
</evidence>
<dbReference type="PANTHER" id="PTHR43380">
    <property type="entry name" value="2-OXOISOVALERATE DEHYDROGENASE SUBUNIT ALPHA, MITOCHONDRIAL"/>
    <property type="match status" value="1"/>
</dbReference>
<dbReference type="SUPFAM" id="SSF52518">
    <property type="entry name" value="Thiamin diphosphate-binding fold (THDP-binding)"/>
    <property type="match status" value="1"/>
</dbReference>
<dbReference type="RefSeq" id="WP_092984958.1">
    <property type="nucleotide sequence ID" value="NZ_FNFY01000004.1"/>
</dbReference>
<name>A0A1G9CQ37_9BACL</name>
<organism evidence="6 7">
    <name type="scientific">Lacicoccus qingdaonensis</name>
    <dbReference type="NCBI Taxonomy" id="576118"/>
    <lineage>
        <taxon>Bacteria</taxon>
        <taxon>Bacillati</taxon>
        <taxon>Bacillota</taxon>
        <taxon>Bacilli</taxon>
        <taxon>Bacillales</taxon>
        <taxon>Salinicoccaceae</taxon>
        <taxon>Lacicoccus</taxon>
    </lineage>
</organism>
<evidence type="ECO:0000256" key="2">
    <source>
        <dbReference type="ARBA" id="ARBA00023002"/>
    </source>
</evidence>
<dbReference type="InterPro" id="IPR001017">
    <property type="entry name" value="DH_E1"/>
</dbReference>
<dbReference type="Pfam" id="PF00676">
    <property type="entry name" value="E1_dh"/>
    <property type="match status" value="1"/>
</dbReference>
<sequence>MKDHKEVGLTADDVKEIYRTMLLSRKMDERMWLLNRAGKLPFVISCQGQEATQVGAAFALDKEVDVLSPYYRDLALVTHFGMTPLETMLSAFAKEGDIQSGGRQMPGHFSKKSNNILTQGSTVTTQVLHAVGAAYKFKMDDEKRVALTTLGEGSTSQGDFHEGLNFAGVHKLPVICLIENNEYAISVPARLQYAAEKLSDRAVGYGIHGERVDGNDPFAVYEVMKKARERAINGEGASLIEAMSTRLTAHSSDDDDSYRAIEEREKNKEADCIVHLKQYMVENDIAEDAWFLEIEDELKEIIKDATKKAEAAPYPKAEDALKNVYEEVDNG</sequence>
<dbReference type="InterPro" id="IPR050771">
    <property type="entry name" value="Alpha-ketoacid_DH_E1_comp"/>
</dbReference>
<evidence type="ECO:0000256" key="4">
    <source>
        <dbReference type="RuleBase" id="RU365014"/>
    </source>
</evidence>
<dbReference type="AlphaFoldDB" id="A0A1G9CQ37"/>
<dbReference type="InterPro" id="IPR029061">
    <property type="entry name" value="THDP-binding"/>
</dbReference>
<dbReference type="EC" id="1.2.4.4" evidence="4"/>
<proteinExistence type="inferred from homology"/>
<dbReference type="CDD" id="cd02000">
    <property type="entry name" value="TPP_E1_PDC_ADC_BCADC"/>
    <property type="match status" value="1"/>
</dbReference>
<evidence type="ECO:0000256" key="1">
    <source>
        <dbReference type="ARBA" id="ARBA00001964"/>
    </source>
</evidence>
<dbReference type="PANTHER" id="PTHR43380:SF1">
    <property type="entry name" value="2-OXOISOVALERATE DEHYDROGENASE SUBUNIT ALPHA, MITOCHONDRIAL"/>
    <property type="match status" value="1"/>
</dbReference>
<dbReference type="Proteomes" id="UP000199008">
    <property type="component" value="Unassembled WGS sequence"/>
</dbReference>
<gene>
    <name evidence="6" type="ORF">SAMN05216216_104143</name>
</gene>
<reference evidence="7" key="1">
    <citation type="submission" date="2016-10" db="EMBL/GenBank/DDBJ databases">
        <authorList>
            <person name="Varghese N."/>
            <person name="Submissions S."/>
        </authorList>
    </citation>
    <scope>NUCLEOTIDE SEQUENCE [LARGE SCALE GENOMIC DNA]</scope>
    <source>
        <strain evidence="7">CGMCC 1.8895</strain>
    </source>
</reference>
<evidence type="ECO:0000313" key="6">
    <source>
        <dbReference type="EMBL" id="SDK53727.1"/>
    </source>
</evidence>
<dbReference type="FunFam" id="3.40.50.970:FF:000032">
    <property type="entry name" value="2-oxoisovalerate dehydrogenase subunit alpha"/>
    <property type="match status" value="1"/>
</dbReference>
<keyword evidence="7" id="KW-1185">Reference proteome</keyword>
<dbReference type="OrthoDB" id="9766715at2"/>
<accession>A0A1G9CQ37</accession>
<keyword evidence="2 4" id="KW-0560">Oxidoreductase</keyword>
<evidence type="ECO:0000256" key="3">
    <source>
        <dbReference type="ARBA" id="ARBA00023052"/>
    </source>
</evidence>
<comment type="similarity">
    <text evidence="4">Belongs to the BCKDHA family.</text>
</comment>
<dbReference type="STRING" id="576118.SAMN05216216_104143"/>
<feature type="domain" description="Dehydrogenase E1 component" evidence="5">
    <location>
        <begin position="18"/>
        <end position="317"/>
    </location>
</feature>
<evidence type="ECO:0000259" key="5">
    <source>
        <dbReference type="Pfam" id="PF00676"/>
    </source>
</evidence>
<comment type="function">
    <text evidence="4">The branched-chain alpha-keto dehydrogenase complex catalyzes the overall conversion of alpha-keto acids to acyl-CoA and CO(2). It contains multiple copies of three enzymatic components: branched-chain alpha-keto acid decarboxylase (E1), lipoamide acyltransferase (E2) and lipoamide dehydrogenase (E3).</text>
</comment>
<protein>
    <recommendedName>
        <fullName evidence="4">2-oxoisovalerate dehydrogenase subunit alpha</fullName>
        <ecNumber evidence="4">1.2.4.4</ecNumber>
    </recommendedName>
    <alternativeName>
        <fullName evidence="4">Branched-chain alpha-keto acid dehydrogenase E1 component alpha chain</fullName>
    </alternativeName>
</protein>
<dbReference type="GO" id="GO:0009083">
    <property type="term" value="P:branched-chain amino acid catabolic process"/>
    <property type="evidence" value="ECO:0007669"/>
    <property type="project" value="TreeGrafter"/>
</dbReference>
<dbReference type="GO" id="GO:0003863">
    <property type="term" value="F:branched-chain 2-oxo acid dehydrogenase activity"/>
    <property type="evidence" value="ECO:0007669"/>
    <property type="project" value="UniProtKB-EC"/>
</dbReference>
<comment type="cofactor">
    <cofactor evidence="1 4">
        <name>thiamine diphosphate</name>
        <dbReference type="ChEBI" id="CHEBI:58937"/>
    </cofactor>
</comment>
<dbReference type="EMBL" id="FNFY01000004">
    <property type="protein sequence ID" value="SDK53727.1"/>
    <property type="molecule type" value="Genomic_DNA"/>
</dbReference>
<comment type="catalytic activity">
    <reaction evidence="4">
        <text>N(6)-[(R)-lipoyl]-L-lysyl-[protein] + 3-methyl-2-oxobutanoate + H(+) = N(6)-[(R)-S(8)-2-methylpropanoyldihydrolipoyl]-L-lysyl-[protein] + CO2</text>
        <dbReference type="Rhea" id="RHEA:13457"/>
        <dbReference type="Rhea" id="RHEA-COMP:10474"/>
        <dbReference type="Rhea" id="RHEA-COMP:10497"/>
        <dbReference type="ChEBI" id="CHEBI:11851"/>
        <dbReference type="ChEBI" id="CHEBI:15378"/>
        <dbReference type="ChEBI" id="CHEBI:16526"/>
        <dbReference type="ChEBI" id="CHEBI:83099"/>
        <dbReference type="ChEBI" id="CHEBI:83142"/>
        <dbReference type="EC" id="1.2.4.4"/>
    </reaction>
</comment>